<reference evidence="2 3" key="1">
    <citation type="journal article" date="2022" name="Nat. Genet.">
        <title>Improved pea reference genome and pan-genome highlight genomic features and evolutionary characteristics.</title>
        <authorList>
            <person name="Yang T."/>
            <person name="Liu R."/>
            <person name="Luo Y."/>
            <person name="Hu S."/>
            <person name="Wang D."/>
            <person name="Wang C."/>
            <person name="Pandey M.K."/>
            <person name="Ge S."/>
            <person name="Xu Q."/>
            <person name="Li N."/>
            <person name="Li G."/>
            <person name="Huang Y."/>
            <person name="Saxena R.K."/>
            <person name="Ji Y."/>
            <person name="Li M."/>
            <person name="Yan X."/>
            <person name="He Y."/>
            <person name="Liu Y."/>
            <person name="Wang X."/>
            <person name="Xiang C."/>
            <person name="Varshney R.K."/>
            <person name="Ding H."/>
            <person name="Gao S."/>
            <person name="Zong X."/>
        </authorList>
    </citation>
    <scope>NUCLEOTIDE SEQUENCE [LARGE SCALE GENOMIC DNA]</scope>
    <source>
        <strain evidence="2 3">cv. Zhongwan 6</strain>
    </source>
</reference>
<feature type="region of interest" description="Disordered" evidence="1">
    <location>
        <begin position="62"/>
        <end position="108"/>
    </location>
</feature>
<dbReference type="EMBL" id="JAMSHJ010000005">
    <property type="protein sequence ID" value="KAI5410317.1"/>
    <property type="molecule type" value="Genomic_DNA"/>
</dbReference>
<proteinExistence type="predicted"/>
<accession>A0A9D5AG34</accession>
<protein>
    <submittedName>
        <fullName evidence="2">Uncharacterized protein</fullName>
    </submittedName>
</protein>
<organism evidence="2 3">
    <name type="scientific">Pisum sativum</name>
    <name type="common">Garden pea</name>
    <name type="synonym">Lathyrus oleraceus</name>
    <dbReference type="NCBI Taxonomy" id="3888"/>
    <lineage>
        <taxon>Eukaryota</taxon>
        <taxon>Viridiplantae</taxon>
        <taxon>Streptophyta</taxon>
        <taxon>Embryophyta</taxon>
        <taxon>Tracheophyta</taxon>
        <taxon>Spermatophyta</taxon>
        <taxon>Magnoliopsida</taxon>
        <taxon>eudicotyledons</taxon>
        <taxon>Gunneridae</taxon>
        <taxon>Pentapetalae</taxon>
        <taxon>rosids</taxon>
        <taxon>fabids</taxon>
        <taxon>Fabales</taxon>
        <taxon>Fabaceae</taxon>
        <taxon>Papilionoideae</taxon>
        <taxon>50 kb inversion clade</taxon>
        <taxon>NPAAA clade</taxon>
        <taxon>Hologalegina</taxon>
        <taxon>IRL clade</taxon>
        <taxon>Fabeae</taxon>
        <taxon>Lathyrus</taxon>
    </lineage>
</organism>
<dbReference type="AlphaFoldDB" id="A0A9D5AG34"/>
<sequence length="123" mass="13676">MKDEDWEELDLEARSAIILCLERDVAFLVNEEPTAAVQTLMFVGDTLTMDETRTSLLENDLRKVATSGMSSNGGENNEQAQGLFSSRGRNNERGKGRGGKSRSKSRAPAERTCFKFCYDSNNC</sequence>
<name>A0A9D5AG34_PEA</name>
<dbReference type="Gramene" id="Psat05G0571000-T1">
    <property type="protein sequence ID" value="KAI5410317.1"/>
    <property type="gene ID" value="KIW84_055710"/>
</dbReference>
<evidence type="ECO:0000256" key="1">
    <source>
        <dbReference type="SAM" id="MobiDB-lite"/>
    </source>
</evidence>
<comment type="caution">
    <text evidence="2">The sequence shown here is derived from an EMBL/GenBank/DDBJ whole genome shotgun (WGS) entry which is preliminary data.</text>
</comment>
<dbReference type="Proteomes" id="UP001058974">
    <property type="component" value="Chromosome 5"/>
</dbReference>
<feature type="compositionally biased region" description="Polar residues" evidence="1">
    <location>
        <begin position="67"/>
        <end position="84"/>
    </location>
</feature>
<evidence type="ECO:0000313" key="3">
    <source>
        <dbReference type="Proteomes" id="UP001058974"/>
    </source>
</evidence>
<feature type="compositionally biased region" description="Basic residues" evidence="1">
    <location>
        <begin position="96"/>
        <end position="105"/>
    </location>
</feature>
<keyword evidence="3" id="KW-1185">Reference proteome</keyword>
<gene>
    <name evidence="2" type="ORF">KIW84_055710</name>
</gene>
<evidence type="ECO:0000313" key="2">
    <source>
        <dbReference type="EMBL" id="KAI5410317.1"/>
    </source>
</evidence>